<evidence type="ECO:0000313" key="2">
    <source>
        <dbReference type="EMBL" id="GGD78354.1"/>
    </source>
</evidence>
<dbReference type="InterPro" id="IPR012854">
    <property type="entry name" value="Cu_amine_oxidase-like_N"/>
</dbReference>
<reference evidence="2" key="2">
    <citation type="submission" date="2020-09" db="EMBL/GenBank/DDBJ databases">
        <authorList>
            <person name="Sun Q."/>
            <person name="Zhou Y."/>
        </authorList>
    </citation>
    <scope>NUCLEOTIDE SEQUENCE</scope>
    <source>
        <strain evidence="2">CGMCC 1.15178</strain>
    </source>
</reference>
<dbReference type="AlphaFoldDB" id="A0A917DY09"/>
<protein>
    <recommendedName>
        <fullName evidence="1">Copper amine oxidase-like N-terminal domain-containing protein</fullName>
    </recommendedName>
</protein>
<dbReference type="RefSeq" id="WP_188994300.1">
    <property type="nucleotide sequence ID" value="NZ_BMHP01000003.1"/>
</dbReference>
<evidence type="ECO:0000313" key="3">
    <source>
        <dbReference type="Proteomes" id="UP000612456"/>
    </source>
</evidence>
<dbReference type="SUPFAM" id="SSF55383">
    <property type="entry name" value="Copper amine oxidase, domain N"/>
    <property type="match status" value="1"/>
</dbReference>
<gene>
    <name evidence="2" type="ORF">GCM10010911_40480</name>
</gene>
<reference evidence="2" key="1">
    <citation type="journal article" date="2014" name="Int. J. Syst. Evol. Microbiol.">
        <title>Complete genome sequence of Corynebacterium casei LMG S-19264T (=DSM 44701T), isolated from a smear-ripened cheese.</title>
        <authorList>
            <consortium name="US DOE Joint Genome Institute (JGI-PGF)"/>
            <person name="Walter F."/>
            <person name="Albersmeier A."/>
            <person name="Kalinowski J."/>
            <person name="Ruckert C."/>
        </authorList>
    </citation>
    <scope>NUCLEOTIDE SEQUENCE</scope>
    <source>
        <strain evidence="2">CGMCC 1.15178</strain>
    </source>
</reference>
<name>A0A917DY09_9BACL</name>
<dbReference type="Gene3D" id="3.30.457.10">
    <property type="entry name" value="Copper amine oxidase-like, N-terminal domain"/>
    <property type="match status" value="1"/>
</dbReference>
<dbReference type="Pfam" id="PF07833">
    <property type="entry name" value="Cu_amine_oxidN1"/>
    <property type="match status" value="1"/>
</dbReference>
<proteinExistence type="predicted"/>
<sequence>MRKTKRKTIAWILVAGIFIGTATSAVAERHIRLFANGSEVQTDSPPLIVNERVMIPIRAAAEILGKNVQWNAQTSKVTIEDQEVLLTQYSKGNQKVKMWGNKVNGDYWGMKITIGDITRNFPFWHNVGNPSYAPRILLEDLNQDGKDELLVILTTGYGTGLKDEEAYIFDSESFNEIPLEDWQTYALKHVVPGRVTEEGARIRIDNVETSIPHHIPAEEFKGDQPQWWYDSPAYGQVIRYEVRQNALYAVLPLWYSPAHSAGQLEIRFSYQDRFFQGKSIEYKEE</sequence>
<accession>A0A917DY09</accession>
<organism evidence="2 3">
    <name type="scientific">Paenibacillus nasutitermitis</name>
    <dbReference type="NCBI Taxonomy" id="1652958"/>
    <lineage>
        <taxon>Bacteria</taxon>
        <taxon>Bacillati</taxon>
        <taxon>Bacillota</taxon>
        <taxon>Bacilli</taxon>
        <taxon>Bacillales</taxon>
        <taxon>Paenibacillaceae</taxon>
        <taxon>Paenibacillus</taxon>
    </lineage>
</organism>
<feature type="domain" description="Copper amine oxidase-like N-terminal" evidence="1">
    <location>
        <begin position="35"/>
        <end position="87"/>
    </location>
</feature>
<keyword evidence="3" id="KW-1185">Reference proteome</keyword>
<dbReference type="Proteomes" id="UP000612456">
    <property type="component" value="Unassembled WGS sequence"/>
</dbReference>
<evidence type="ECO:0000259" key="1">
    <source>
        <dbReference type="Pfam" id="PF07833"/>
    </source>
</evidence>
<dbReference type="EMBL" id="BMHP01000003">
    <property type="protein sequence ID" value="GGD78354.1"/>
    <property type="molecule type" value="Genomic_DNA"/>
</dbReference>
<dbReference type="InterPro" id="IPR036582">
    <property type="entry name" value="Mao_N_sf"/>
</dbReference>
<comment type="caution">
    <text evidence="2">The sequence shown here is derived from an EMBL/GenBank/DDBJ whole genome shotgun (WGS) entry which is preliminary data.</text>
</comment>